<name>A0A7S4ADB6_9STRA</name>
<reference evidence="1" key="1">
    <citation type="submission" date="2021-01" db="EMBL/GenBank/DDBJ databases">
        <authorList>
            <person name="Corre E."/>
            <person name="Pelletier E."/>
            <person name="Niang G."/>
            <person name="Scheremetjew M."/>
            <person name="Finn R."/>
            <person name="Kale V."/>
            <person name="Holt S."/>
            <person name="Cochrane G."/>
            <person name="Meng A."/>
            <person name="Brown T."/>
            <person name="Cohen L."/>
        </authorList>
    </citation>
    <scope>NUCLEOTIDE SEQUENCE</scope>
    <source>
        <strain evidence="1">10249 10 AB</strain>
    </source>
</reference>
<organism evidence="1">
    <name type="scientific">Pseudo-nitzschia australis</name>
    <dbReference type="NCBI Taxonomy" id="44445"/>
    <lineage>
        <taxon>Eukaryota</taxon>
        <taxon>Sar</taxon>
        <taxon>Stramenopiles</taxon>
        <taxon>Ochrophyta</taxon>
        <taxon>Bacillariophyta</taxon>
        <taxon>Bacillariophyceae</taxon>
        <taxon>Bacillariophycidae</taxon>
        <taxon>Bacillariales</taxon>
        <taxon>Bacillariaceae</taxon>
        <taxon>Pseudo-nitzschia</taxon>
    </lineage>
</organism>
<dbReference type="EMBL" id="HBIX01005813">
    <property type="protein sequence ID" value="CAE0711865.1"/>
    <property type="molecule type" value="Transcribed_RNA"/>
</dbReference>
<protein>
    <submittedName>
        <fullName evidence="1">Uncharacterized protein</fullName>
    </submittedName>
</protein>
<proteinExistence type="predicted"/>
<accession>A0A7S4ADB6</accession>
<evidence type="ECO:0000313" key="1">
    <source>
        <dbReference type="EMBL" id="CAE0711865.1"/>
    </source>
</evidence>
<gene>
    <name evidence="1" type="ORF">PAUS00366_LOCUS4617</name>
</gene>
<dbReference type="AlphaFoldDB" id="A0A7S4ADB6"/>
<sequence>MGGLVTGPKIFGMIFFYHHHHHHQQQHLLLNPSALALEFEGDRLHILWQLLEQQEKYQQEAADLIPPPGTSMLSKIIPKIHHQQHQQQHQFRRVNEPKQQPYPFLLLRLMGLNALFEKLWFLQNLHLKKQEV</sequence>